<keyword evidence="2" id="KW-0472">Membrane</keyword>
<evidence type="ECO:0000313" key="3">
    <source>
        <dbReference type="EMBL" id="PBL00717.1"/>
    </source>
</evidence>
<reference evidence="4" key="1">
    <citation type="journal article" date="2017" name="Nat. Ecol. Evol.">
        <title>Genome expansion and lineage-specific genetic innovations in the forest pathogenic fungi Armillaria.</title>
        <authorList>
            <person name="Sipos G."/>
            <person name="Prasanna A.N."/>
            <person name="Walter M.C."/>
            <person name="O'Connor E."/>
            <person name="Balint B."/>
            <person name="Krizsan K."/>
            <person name="Kiss B."/>
            <person name="Hess J."/>
            <person name="Varga T."/>
            <person name="Slot J."/>
            <person name="Riley R."/>
            <person name="Boka B."/>
            <person name="Rigling D."/>
            <person name="Barry K."/>
            <person name="Lee J."/>
            <person name="Mihaltcheva S."/>
            <person name="LaButti K."/>
            <person name="Lipzen A."/>
            <person name="Waldron R."/>
            <person name="Moloney N.M."/>
            <person name="Sperisen C."/>
            <person name="Kredics L."/>
            <person name="Vagvoelgyi C."/>
            <person name="Patrignani A."/>
            <person name="Fitzpatrick D."/>
            <person name="Nagy I."/>
            <person name="Doyle S."/>
            <person name="Anderson J.B."/>
            <person name="Grigoriev I.V."/>
            <person name="Gueldener U."/>
            <person name="Muensterkoetter M."/>
            <person name="Nagy L.G."/>
        </authorList>
    </citation>
    <scope>NUCLEOTIDE SEQUENCE [LARGE SCALE GENOMIC DNA]</scope>
    <source>
        <strain evidence="4">Ar21-2</strain>
    </source>
</reference>
<feature type="compositionally biased region" description="Low complexity" evidence="1">
    <location>
        <begin position="68"/>
        <end position="88"/>
    </location>
</feature>
<feature type="compositionally biased region" description="Polar residues" evidence="1">
    <location>
        <begin position="219"/>
        <end position="239"/>
    </location>
</feature>
<dbReference type="STRING" id="47427.A0A2H3EP44"/>
<dbReference type="OrthoDB" id="3062721at2759"/>
<gene>
    <name evidence="3" type="ORF">ARMGADRAFT_391772</name>
</gene>
<sequence>MPIMTTSPPSRSFFVTFVAGALSSIGLGVSVAAIWFIWLVPIAKPVAPELAKKTSRKARRRSAPPALPSSSRRQASILRSRSRAALSSEPSTPDSTATRHVSFLDSQIRSGNSRRFSVPTEEVKHESDENLPSQCDSSPRSSSSTLVSTQVPIKLILTLSSGSTESGEGSAESDSSTRRSSLLSSRLPKMRNPLGSKKRTNEARTSLDSIERPKPIRASSLSTSWQRCRQQTASDTINTPSPPESAARPPFRRLSGSRVVSSPTSSADLSPTANSYFSFKTSRKSSNPTPAPRTQPYQYPYFATPPTGAKIILKALPQSEGGSTSSSSSVDFAAVATPESTRSIERTEANAQAQASLGYGRRPTPKRRAMSESWTTGAPP</sequence>
<dbReference type="Proteomes" id="UP000217790">
    <property type="component" value="Unassembled WGS sequence"/>
</dbReference>
<feature type="compositionally biased region" description="Polar residues" evidence="1">
    <location>
        <begin position="267"/>
        <end position="288"/>
    </location>
</feature>
<proteinExistence type="predicted"/>
<protein>
    <submittedName>
        <fullName evidence="3">Uncharacterized protein</fullName>
    </submittedName>
</protein>
<keyword evidence="2" id="KW-0812">Transmembrane</keyword>
<dbReference type="OMA" id="MIMLSAH"/>
<accession>A0A2H3EP44</accession>
<feature type="region of interest" description="Disordered" evidence="1">
    <location>
        <begin position="339"/>
        <end position="380"/>
    </location>
</feature>
<dbReference type="InParanoid" id="A0A2H3EP44"/>
<feature type="region of interest" description="Disordered" evidence="1">
    <location>
        <begin position="50"/>
        <end position="100"/>
    </location>
</feature>
<dbReference type="EMBL" id="KZ293646">
    <property type="protein sequence ID" value="PBL00717.1"/>
    <property type="molecule type" value="Genomic_DNA"/>
</dbReference>
<feature type="region of interest" description="Disordered" evidence="1">
    <location>
        <begin position="113"/>
        <end position="302"/>
    </location>
</feature>
<feature type="compositionally biased region" description="Low complexity" evidence="1">
    <location>
        <begin position="256"/>
        <end position="266"/>
    </location>
</feature>
<evidence type="ECO:0000256" key="2">
    <source>
        <dbReference type="SAM" id="Phobius"/>
    </source>
</evidence>
<keyword evidence="4" id="KW-1185">Reference proteome</keyword>
<keyword evidence="2" id="KW-1133">Transmembrane helix</keyword>
<evidence type="ECO:0000256" key="1">
    <source>
        <dbReference type="SAM" id="MobiDB-lite"/>
    </source>
</evidence>
<name>A0A2H3EP44_ARMGA</name>
<feature type="transmembrane region" description="Helical" evidence="2">
    <location>
        <begin position="12"/>
        <end position="38"/>
    </location>
</feature>
<evidence type="ECO:0000313" key="4">
    <source>
        <dbReference type="Proteomes" id="UP000217790"/>
    </source>
</evidence>
<feature type="compositionally biased region" description="Low complexity" evidence="1">
    <location>
        <begin position="155"/>
        <end position="187"/>
    </location>
</feature>
<feature type="compositionally biased region" description="Basic residues" evidence="1">
    <location>
        <begin position="53"/>
        <end position="62"/>
    </location>
</feature>
<organism evidence="3 4">
    <name type="scientific">Armillaria gallica</name>
    <name type="common">Bulbous honey fungus</name>
    <name type="synonym">Armillaria bulbosa</name>
    <dbReference type="NCBI Taxonomy" id="47427"/>
    <lineage>
        <taxon>Eukaryota</taxon>
        <taxon>Fungi</taxon>
        <taxon>Dikarya</taxon>
        <taxon>Basidiomycota</taxon>
        <taxon>Agaricomycotina</taxon>
        <taxon>Agaricomycetes</taxon>
        <taxon>Agaricomycetidae</taxon>
        <taxon>Agaricales</taxon>
        <taxon>Marasmiineae</taxon>
        <taxon>Physalacriaceae</taxon>
        <taxon>Armillaria</taxon>
    </lineage>
</organism>
<feature type="compositionally biased region" description="Polar residues" evidence="1">
    <location>
        <begin position="89"/>
        <end position="100"/>
    </location>
</feature>
<feature type="compositionally biased region" description="Low complexity" evidence="1">
    <location>
        <begin position="133"/>
        <end position="148"/>
    </location>
</feature>
<dbReference type="AlphaFoldDB" id="A0A2H3EP44"/>